<feature type="transmembrane region" description="Helical" evidence="15">
    <location>
        <begin position="217"/>
        <end position="241"/>
    </location>
</feature>
<keyword evidence="8 15" id="KW-0408">Iron</keyword>
<dbReference type="PANTHER" id="PTHR43185:SF1">
    <property type="entry name" value="FE(2+) TRANSPORTER FEOB"/>
    <property type="match status" value="1"/>
</dbReference>
<dbReference type="Pfam" id="PF07670">
    <property type="entry name" value="Gate"/>
    <property type="match status" value="2"/>
</dbReference>
<accession>A0A3N0V6K5</accession>
<feature type="transmembrane region" description="Helical" evidence="15">
    <location>
        <begin position="328"/>
        <end position="347"/>
    </location>
</feature>
<evidence type="ECO:0000259" key="16">
    <source>
        <dbReference type="PROSITE" id="PS51711"/>
    </source>
</evidence>
<dbReference type="NCBIfam" id="TIGR00437">
    <property type="entry name" value="feoB"/>
    <property type="match status" value="1"/>
</dbReference>
<evidence type="ECO:0000313" key="18">
    <source>
        <dbReference type="Proteomes" id="UP000275137"/>
    </source>
</evidence>
<dbReference type="RefSeq" id="WP_123236418.1">
    <property type="nucleotide sequence ID" value="NZ_RJVP01000001.1"/>
</dbReference>
<dbReference type="PROSITE" id="PS51711">
    <property type="entry name" value="G_FEOB"/>
    <property type="match status" value="1"/>
</dbReference>
<feature type="binding site" evidence="14">
    <location>
        <position position="19"/>
    </location>
    <ligand>
        <name>Mg(2+)</name>
        <dbReference type="ChEBI" id="CHEBI:18420"/>
        <label>2</label>
    </ligand>
</feature>
<evidence type="ECO:0000256" key="2">
    <source>
        <dbReference type="ARBA" id="ARBA00022448"/>
    </source>
</evidence>
<proteinExistence type="inferred from homology"/>
<feature type="binding site" evidence="13">
    <location>
        <begin position="33"/>
        <end position="37"/>
    </location>
    <ligand>
        <name>GTP</name>
        <dbReference type="ChEBI" id="CHEBI:37565"/>
        <label>1</label>
    </ligand>
</feature>
<dbReference type="CDD" id="cd01879">
    <property type="entry name" value="FeoB"/>
    <property type="match status" value="1"/>
</dbReference>
<dbReference type="Pfam" id="PF02421">
    <property type="entry name" value="FeoB_N"/>
    <property type="match status" value="1"/>
</dbReference>
<protein>
    <recommendedName>
        <fullName evidence="12 15">Ferrous iron transport protein B</fullName>
    </recommendedName>
</protein>
<dbReference type="InterPro" id="IPR003373">
    <property type="entry name" value="Fe2_transport_prot-B"/>
</dbReference>
<dbReference type="InterPro" id="IPR030389">
    <property type="entry name" value="G_FEOB_dom"/>
</dbReference>
<dbReference type="InterPro" id="IPR050860">
    <property type="entry name" value="FeoB_GTPase"/>
</dbReference>
<evidence type="ECO:0000256" key="8">
    <source>
        <dbReference type="ARBA" id="ARBA00023004"/>
    </source>
</evidence>
<feature type="binding site" evidence="14">
    <location>
        <position position="22"/>
    </location>
    <ligand>
        <name>Mg(2+)</name>
        <dbReference type="ChEBI" id="CHEBI:18420"/>
        <label>1</label>
    </ligand>
</feature>
<dbReference type="InterPro" id="IPR027417">
    <property type="entry name" value="P-loop_NTPase"/>
</dbReference>
<keyword evidence="5 15" id="KW-0812">Transmembrane</keyword>
<keyword evidence="9" id="KW-0406">Ion transport</keyword>
<evidence type="ECO:0000256" key="6">
    <source>
        <dbReference type="ARBA" id="ARBA00022741"/>
    </source>
</evidence>
<keyword evidence="6 13" id="KW-0547">Nucleotide-binding</keyword>
<organism evidence="17 18">
    <name type="scientific">Pseudomethylobacillus aquaticus</name>
    <dbReference type="NCBI Taxonomy" id="2676064"/>
    <lineage>
        <taxon>Bacteria</taxon>
        <taxon>Pseudomonadati</taxon>
        <taxon>Pseudomonadota</taxon>
        <taxon>Betaproteobacteria</taxon>
        <taxon>Nitrosomonadales</taxon>
        <taxon>Methylophilaceae</taxon>
        <taxon>Pseudomethylobacillus</taxon>
    </lineage>
</organism>
<evidence type="ECO:0000256" key="9">
    <source>
        <dbReference type="ARBA" id="ARBA00023065"/>
    </source>
</evidence>
<feature type="transmembrane region" description="Helical" evidence="15">
    <location>
        <begin position="359"/>
        <end position="381"/>
    </location>
</feature>
<dbReference type="AlphaFoldDB" id="A0A3N0V6K5"/>
<keyword evidence="10 13" id="KW-0342">GTP-binding</keyword>
<evidence type="ECO:0000256" key="12">
    <source>
        <dbReference type="NCBIfam" id="TIGR00437"/>
    </source>
</evidence>
<dbReference type="InterPro" id="IPR011640">
    <property type="entry name" value="Fe2_transport_prot_B_C"/>
</dbReference>
<dbReference type="GO" id="GO:0005886">
    <property type="term" value="C:plasma membrane"/>
    <property type="evidence" value="ECO:0007669"/>
    <property type="project" value="UniProtKB-SubCell"/>
</dbReference>
<keyword evidence="7 15" id="KW-1133">Transmembrane helix</keyword>
<evidence type="ECO:0000256" key="15">
    <source>
        <dbReference type="RuleBase" id="RU362098"/>
    </source>
</evidence>
<evidence type="ECO:0000313" key="17">
    <source>
        <dbReference type="EMBL" id="ROH88426.1"/>
    </source>
</evidence>
<evidence type="ECO:0000256" key="7">
    <source>
        <dbReference type="ARBA" id="ARBA00022989"/>
    </source>
</evidence>
<evidence type="ECO:0000256" key="5">
    <source>
        <dbReference type="ARBA" id="ARBA00022692"/>
    </source>
</evidence>
<evidence type="ECO:0000256" key="1">
    <source>
        <dbReference type="ARBA" id="ARBA00004651"/>
    </source>
</evidence>
<feature type="transmembrane region" description="Helical" evidence="15">
    <location>
        <begin position="387"/>
        <end position="407"/>
    </location>
</feature>
<dbReference type="Proteomes" id="UP000275137">
    <property type="component" value="Unassembled WGS sequence"/>
</dbReference>
<feature type="transmembrane region" description="Helical" evidence="15">
    <location>
        <begin position="566"/>
        <end position="588"/>
    </location>
</feature>
<keyword evidence="4 15" id="KW-0410">Iron transport</keyword>
<dbReference type="InterPro" id="IPR011642">
    <property type="entry name" value="Gate_dom"/>
</dbReference>
<keyword evidence="11 15" id="KW-0472">Membrane</keyword>
<evidence type="ECO:0000256" key="4">
    <source>
        <dbReference type="ARBA" id="ARBA00022496"/>
    </source>
</evidence>
<feature type="transmembrane region" description="Helical" evidence="15">
    <location>
        <begin position="276"/>
        <end position="298"/>
    </location>
</feature>
<feature type="binding site" evidence="13">
    <location>
        <begin position="114"/>
        <end position="117"/>
    </location>
    <ligand>
        <name>GTP</name>
        <dbReference type="ChEBI" id="CHEBI:37565"/>
        <label>1</label>
    </ligand>
</feature>
<sequence>MKRIALLGMPNTGKSTLFNRLSGASARVGNWPGITVDLMSAKILIGGHIAELVDLPGLYDLHGFSDDEQVVRHFLANNSVDLVMIVLNSSQIDRQLSLALQIRALGLPALLLLNMQDEAKRSGISIDIDEMSRQLGLPVASISAKYGDGCPQALQLAARHLEHQRAPISASEISSKLEADTQLEQQMEHIVKQAVQMPLQLTDRLTERIDRVLLHPWLGLPLFFGAMYLLFQFIFTVGAPLQEGVAWLLDLIRSDVLEPLTASLPAWLHGLLLDGIYDGVGTVAAFVPIIVLFFLVMTMVEDSGYMSRAAFLMDALMARVGLDGRSFVMVLMGFGCNVPALMGTRVMRSRGMRLLTMMVIPLSLCSARLQVFVFMSAILFTTEQAPLVVFSMYLMSFVTIFLTALIFKGKMRSSEPFILEMPPYRFPTAKQIVLRGWLEVRHFLNRASKFIIFGVVMVWALTNFPSGVPAASEATYAGQIGQFFLPILEPIGIDAKLAIALIFGFVAKEIVVGALAVIYGLQGEALELLMAQQLDWVQGVSFMLFTLIYTPCLSTIATMRSESKSVGYTVLALGWSLLLAWVVSFIFYQSARALGF</sequence>
<dbReference type="PANTHER" id="PTHR43185">
    <property type="entry name" value="FERROUS IRON TRANSPORT PROTEIN B"/>
    <property type="match status" value="1"/>
</dbReference>
<dbReference type="GO" id="GO:0005525">
    <property type="term" value="F:GTP binding"/>
    <property type="evidence" value="ECO:0007669"/>
    <property type="project" value="UniProtKB-KW"/>
</dbReference>
<dbReference type="Pfam" id="PF07664">
    <property type="entry name" value="FeoB_C"/>
    <property type="match status" value="1"/>
</dbReference>
<dbReference type="GO" id="GO:0046872">
    <property type="term" value="F:metal ion binding"/>
    <property type="evidence" value="ECO:0007669"/>
    <property type="project" value="UniProtKB-KW"/>
</dbReference>
<keyword evidence="14" id="KW-0479">Metal-binding</keyword>
<feature type="transmembrane region" description="Helical" evidence="15">
    <location>
        <begin position="497"/>
        <end position="519"/>
    </location>
</feature>
<keyword evidence="18" id="KW-1185">Reference proteome</keyword>
<evidence type="ECO:0000256" key="3">
    <source>
        <dbReference type="ARBA" id="ARBA00022475"/>
    </source>
</evidence>
<comment type="subcellular location">
    <subcellularLocation>
        <location evidence="15">Cell inner membrane</location>
        <topology evidence="15">Multi-pass membrane protein</topology>
    </subcellularLocation>
    <subcellularLocation>
        <location evidence="1">Cell membrane</location>
        <topology evidence="1">Multi-pass membrane protein</topology>
    </subcellularLocation>
</comment>
<gene>
    <name evidence="17" type="primary">feoB</name>
    <name evidence="17" type="ORF">ED236_02950</name>
</gene>
<comment type="caution">
    <text evidence="17">The sequence shown here is derived from an EMBL/GenBank/DDBJ whole genome shotgun (WGS) entry which is preliminary data.</text>
</comment>
<name>A0A3N0V6K5_9PROT</name>
<reference evidence="17 18" key="1">
    <citation type="submission" date="2018-10" db="EMBL/GenBank/DDBJ databases">
        <authorList>
            <person name="Chen W.-M."/>
        </authorList>
    </citation>
    <scope>NUCLEOTIDE SEQUENCE [LARGE SCALE GENOMIC DNA]</scope>
    <source>
        <strain evidence="17 18">H-5</strain>
    </source>
</reference>
<evidence type="ECO:0000256" key="14">
    <source>
        <dbReference type="PIRSR" id="PIRSR603373-2"/>
    </source>
</evidence>
<feature type="binding site" evidence="13">
    <location>
        <begin position="8"/>
        <end position="15"/>
    </location>
    <ligand>
        <name>GTP</name>
        <dbReference type="ChEBI" id="CHEBI:37565"/>
        <label>1</label>
    </ligand>
</feature>
<feature type="transmembrane region" description="Helical" evidence="15">
    <location>
        <begin position="539"/>
        <end position="559"/>
    </location>
</feature>
<feature type="binding site" evidence="13">
    <location>
        <begin position="54"/>
        <end position="57"/>
    </location>
    <ligand>
        <name>GTP</name>
        <dbReference type="ChEBI" id="CHEBI:37565"/>
        <label>1</label>
    </ligand>
</feature>
<dbReference type="Gene3D" id="3.40.50.300">
    <property type="entry name" value="P-loop containing nucleotide triphosphate hydrolases"/>
    <property type="match status" value="1"/>
</dbReference>
<evidence type="ECO:0000256" key="13">
    <source>
        <dbReference type="PIRSR" id="PIRSR603373-1"/>
    </source>
</evidence>
<keyword evidence="2 15" id="KW-0813">Transport</keyword>
<dbReference type="SUPFAM" id="SSF52540">
    <property type="entry name" value="P-loop containing nucleoside triphosphate hydrolases"/>
    <property type="match status" value="1"/>
</dbReference>
<evidence type="ECO:0000256" key="11">
    <source>
        <dbReference type="ARBA" id="ARBA00023136"/>
    </source>
</evidence>
<keyword evidence="14" id="KW-0460">Magnesium</keyword>
<evidence type="ECO:0000256" key="10">
    <source>
        <dbReference type="ARBA" id="ARBA00023134"/>
    </source>
</evidence>
<dbReference type="EMBL" id="RJVP01000001">
    <property type="protein sequence ID" value="ROH88426.1"/>
    <property type="molecule type" value="Genomic_DNA"/>
</dbReference>
<keyword evidence="3" id="KW-1003">Cell membrane</keyword>
<comment type="similarity">
    <text evidence="15">Belongs to the TRAFAC class TrmE-Era-EngA-EngB-Septin-like GTPase superfamily. FeoB GTPase (TC 9.A.8) family.</text>
</comment>
<dbReference type="GO" id="GO:0015093">
    <property type="term" value="F:ferrous iron transmembrane transporter activity"/>
    <property type="evidence" value="ECO:0007669"/>
    <property type="project" value="UniProtKB-UniRule"/>
</dbReference>
<feature type="binding site" evidence="14">
    <location>
        <position position="23"/>
    </location>
    <ligand>
        <name>Mg(2+)</name>
        <dbReference type="ChEBI" id="CHEBI:18420"/>
        <label>2</label>
    </ligand>
</feature>
<feature type="domain" description="FeoB-type G" evidence="16">
    <location>
        <begin position="1"/>
        <end position="163"/>
    </location>
</feature>
<comment type="function">
    <text evidence="15">Probable transporter of a GTP-driven Fe(2+) uptake system.</text>
</comment>